<evidence type="ECO:0000256" key="2">
    <source>
        <dbReference type="SAM" id="MobiDB-lite"/>
    </source>
</evidence>
<protein>
    <recommendedName>
        <fullName evidence="3">Protein kinase domain-containing protein</fullName>
    </recommendedName>
</protein>
<organism evidence="4 5">
    <name type="scientific">Acanthocheilonema viteae</name>
    <name type="common">Filarial nematode worm</name>
    <name type="synonym">Dipetalonema viteae</name>
    <dbReference type="NCBI Taxonomy" id="6277"/>
    <lineage>
        <taxon>Eukaryota</taxon>
        <taxon>Metazoa</taxon>
        <taxon>Ecdysozoa</taxon>
        <taxon>Nematoda</taxon>
        <taxon>Chromadorea</taxon>
        <taxon>Rhabditida</taxon>
        <taxon>Spirurina</taxon>
        <taxon>Spiruromorpha</taxon>
        <taxon>Filarioidea</taxon>
        <taxon>Onchocercidae</taxon>
        <taxon>Acanthocheilonema</taxon>
    </lineage>
</organism>
<evidence type="ECO:0000313" key="4">
    <source>
        <dbReference type="EMBL" id="VBB26954.1"/>
    </source>
</evidence>
<dbReference type="Proteomes" id="UP000276991">
    <property type="component" value="Unassembled WGS sequence"/>
</dbReference>
<keyword evidence="1" id="KW-0547">Nucleotide-binding</keyword>
<name>A0A498SD33_ACAVI</name>
<dbReference type="Gene3D" id="1.10.510.10">
    <property type="entry name" value="Transferase(Phosphotransferase) domain 1"/>
    <property type="match status" value="1"/>
</dbReference>
<dbReference type="SUPFAM" id="SSF56112">
    <property type="entry name" value="Protein kinase-like (PK-like)"/>
    <property type="match status" value="1"/>
</dbReference>
<dbReference type="InterPro" id="IPR011009">
    <property type="entry name" value="Kinase-like_dom_sf"/>
</dbReference>
<dbReference type="InterPro" id="IPR050235">
    <property type="entry name" value="CK1_Ser-Thr_kinase"/>
</dbReference>
<evidence type="ECO:0000313" key="5">
    <source>
        <dbReference type="Proteomes" id="UP000276991"/>
    </source>
</evidence>
<dbReference type="GO" id="GO:0005524">
    <property type="term" value="F:ATP binding"/>
    <property type="evidence" value="ECO:0007669"/>
    <property type="project" value="UniProtKB-UniRule"/>
</dbReference>
<dbReference type="PANTHER" id="PTHR11909">
    <property type="entry name" value="CASEIN KINASE-RELATED"/>
    <property type="match status" value="1"/>
</dbReference>
<reference evidence="4 5" key="1">
    <citation type="submission" date="2018-08" db="EMBL/GenBank/DDBJ databases">
        <authorList>
            <person name="Laetsch R D."/>
            <person name="Stevens L."/>
            <person name="Kumar S."/>
            <person name="Blaxter L. M."/>
        </authorList>
    </citation>
    <scope>NUCLEOTIDE SEQUENCE [LARGE SCALE GENOMIC DNA]</scope>
</reference>
<evidence type="ECO:0000259" key="3">
    <source>
        <dbReference type="PROSITE" id="PS50011"/>
    </source>
</evidence>
<dbReference type="OrthoDB" id="5979581at2759"/>
<feature type="region of interest" description="Disordered" evidence="2">
    <location>
        <begin position="326"/>
        <end position="350"/>
    </location>
</feature>
<dbReference type="PROSITE" id="PS50011">
    <property type="entry name" value="PROTEIN_KINASE_DOM"/>
    <property type="match status" value="1"/>
</dbReference>
<dbReference type="EMBL" id="UPTC01000162">
    <property type="protein sequence ID" value="VBB26954.1"/>
    <property type="molecule type" value="Genomic_DNA"/>
</dbReference>
<feature type="binding site" evidence="1">
    <location>
        <position position="43"/>
    </location>
    <ligand>
        <name>ATP</name>
        <dbReference type="ChEBI" id="CHEBI:30616"/>
    </ligand>
</feature>
<proteinExistence type="predicted"/>
<feature type="domain" description="Protein kinase" evidence="3">
    <location>
        <begin position="16"/>
        <end position="269"/>
    </location>
</feature>
<dbReference type="Pfam" id="PF00069">
    <property type="entry name" value="Pkinase"/>
    <property type="match status" value="1"/>
</dbReference>
<sequence>MGELVQLETGSIVEGWKIDGKLGEGAFGAVYVCSKENKKYALKVESVHEKVGFLKMELTVLSKLKEQDRLRHFCTIEDKGRHKDFFYIVMTLVGRSLQDLRLEAQNKKFSLGTAISVGIKCLEALEDLHNVGYLHRDVKPGNFAIGRPEVNELRSVYVLDFGMARLYIHEDGTMRNPRALTGFRGTVKYAPLSAHILRELCRKDDVESWLYMVVELTNGKLPWRNMTEINAIGISKKRCRKDKGIKKLFGGCPRRYIEILQLCDKTKFFDTPDYEKIYSLMRNAIQETSSQEYPYDWEKSIPRTKSDEGGVGLLSQYKSTIFGAMPTAQSPRKEMVDRADKETNVEPKAS</sequence>
<dbReference type="InterPro" id="IPR017441">
    <property type="entry name" value="Protein_kinase_ATP_BS"/>
</dbReference>
<gene>
    <name evidence="4" type="ORF">NAV_LOCUS1784</name>
</gene>
<dbReference type="PROSITE" id="PS00107">
    <property type="entry name" value="PROTEIN_KINASE_ATP"/>
    <property type="match status" value="1"/>
</dbReference>
<evidence type="ECO:0000256" key="1">
    <source>
        <dbReference type="PROSITE-ProRule" id="PRU10141"/>
    </source>
</evidence>
<dbReference type="STRING" id="6277.A0A498SD33"/>
<keyword evidence="5" id="KW-1185">Reference proteome</keyword>
<keyword evidence="1" id="KW-0067">ATP-binding</keyword>
<dbReference type="AlphaFoldDB" id="A0A498SD33"/>
<feature type="compositionally biased region" description="Basic and acidic residues" evidence="2">
    <location>
        <begin position="331"/>
        <end position="350"/>
    </location>
</feature>
<dbReference type="GO" id="GO:0004672">
    <property type="term" value="F:protein kinase activity"/>
    <property type="evidence" value="ECO:0007669"/>
    <property type="project" value="InterPro"/>
</dbReference>
<dbReference type="SMART" id="SM00220">
    <property type="entry name" value="S_TKc"/>
    <property type="match status" value="1"/>
</dbReference>
<dbReference type="InterPro" id="IPR000719">
    <property type="entry name" value="Prot_kinase_dom"/>
</dbReference>
<accession>A0A498SD33</accession>